<evidence type="ECO:0000256" key="4">
    <source>
        <dbReference type="PROSITE-ProRule" id="PRU00433"/>
    </source>
</evidence>
<dbReference type="AlphaFoldDB" id="A0A6M4HBZ1"/>
<dbReference type="GO" id="GO:0046872">
    <property type="term" value="F:metal ion binding"/>
    <property type="evidence" value="ECO:0007669"/>
    <property type="project" value="UniProtKB-KW"/>
</dbReference>
<feature type="signal peptide" evidence="5">
    <location>
        <begin position="1"/>
        <end position="20"/>
    </location>
</feature>
<evidence type="ECO:0000256" key="1">
    <source>
        <dbReference type="ARBA" id="ARBA00022617"/>
    </source>
</evidence>
<name>A0A6M4HBZ1_9PROT</name>
<dbReference type="EMBL" id="CP053073">
    <property type="protein sequence ID" value="QJR16024.1"/>
    <property type="molecule type" value="Genomic_DNA"/>
</dbReference>
<keyword evidence="2 4" id="KW-0479">Metal-binding</keyword>
<reference evidence="7 8" key="1">
    <citation type="submission" date="2020-04" db="EMBL/GenBank/DDBJ databases">
        <title>Usitatibacter rugosus gen. nov., sp. nov. and Usitatibacter palustris sp. nov., novel members of Usitatibacteraceae fam. nov. within the order Nitrosomonadales isolated from soil.</title>
        <authorList>
            <person name="Huber K.J."/>
            <person name="Neumann-Schaal M."/>
            <person name="Geppert A."/>
            <person name="Luckner M."/>
            <person name="Wanner G."/>
            <person name="Overmann J."/>
        </authorList>
    </citation>
    <scope>NUCLEOTIDE SEQUENCE [LARGE SCALE GENOMIC DNA]</scope>
    <source>
        <strain evidence="7 8">Swamp67</strain>
    </source>
</reference>
<evidence type="ECO:0000259" key="6">
    <source>
        <dbReference type="PROSITE" id="PS51007"/>
    </source>
</evidence>
<dbReference type="SUPFAM" id="SSF46626">
    <property type="entry name" value="Cytochrome c"/>
    <property type="match status" value="1"/>
</dbReference>
<accession>A0A6M4HBZ1</accession>
<keyword evidence="1 4" id="KW-0349">Heme</keyword>
<dbReference type="NCBIfam" id="TIGR04485">
    <property type="entry name" value="thiosulf_SoxX"/>
    <property type="match status" value="1"/>
</dbReference>
<feature type="domain" description="Cytochrome c" evidence="6">
    <location>
        <begin position="22"/>
        <end position="124"/>
    </location>
</feature>
<keyword evidence="3 4" id="KW-0408">Iron</keyword>
<dbReference type="PROSITE" id="PS51007">
    <property type="entry name" value="CYTC"/>
    <property type="match status" value="1"/>
</dbReference>
<dbReference type="Proteomes" id="UP000503096">
    <property type="component" value="Chromosome"/>
</dbReference>
<dbReference type="InParanoid" id="A0A6M4HBZ1"/>
<evidence type="ECO:0000313" key="8">
    <source>
        <dbReference type="Proteomes" id="UP000503096"/>
    </source>
</evidence>
<dbReference type="Gene3D" id="1.10.760.10">
    <property type="entry name" value="Cytochrome c-like domain"/>
    <property type="match status" value="1"/>
</dbReference>
<dbReference type="InterPro" id="IPR036909">
    <property type="entry name" value="Cyt_c-like_dom_sf"/>
</dbReference>
<evidence type="ECO:0000256" key="3">
    <source>
        <dbReference type="ARBA" id="ARBA00023004"/>
    </source>
</evidence>
<gene>
    <name evidence="7" type="ORF">DSM104440_02852</name>
</gene>
<dbReference type="InterPro" id="IPR030999">
    <property type="entry name" value="Thiosulf_SoxX"/>
</dbReference>
<protein>
    <recommendedName>
        <fullName evidence="6">Cytochrome c domain-containing protein</fullName>
    </recommendedName>
</protein>
<organism evidence="7 8">
    <name type="scientific">Usitatibacter palustris</name>
    <dbReference type="NCBI Taxonomy" id="2732487"/>
    <lineage>
        <taxon>Bacteria</taxon>
        <taxon>Pseudomonadati</taxon>
        <taxon>Pseudomonadota</taxon>
        <taxon>Betaproteobacteria</taxon>
        <taxon>Nitrosomonadales</taxon>
        <taxon>Usitatibacteraceae</taxon>
        <taxon>Usitatibacter</taxon>
    </lineage>
</organism>
<evidence type="ECO:0000313" key="7">
    <source>
        <dbReference type="EMBL" id="QJR16024.1"/>
    </source>
</evidence>
<evidence type="ECO:0000256" key="2">
    <source>
        <dbReference type="ARBA" id="ARBA00022723"/>
    </source>
</evidence>
<dbReference type="KEGG" id="upl:DSM104440_02852"/>
<keyword evidence="5" id="KW-0732">Signal</keyword>
<dbReference type="GO" id="GO:0020037">
    <property type="term" value="F:heme binding"/>
    <property type="evidence" value="ECO:0007669"/>
    <property type="project" value="InterPro"/>
</dbReference>
<evidence type="ECO:0000256" key="5">
    <source>
        <dbReference type="SAM" id="SignalP"/>
    </source>
</evidence>
<dbReference type="RefSeq" id="WP_171163806.1">
    <property type="nucleotide sequence ID" value="NZ_CP053073.1"/>
</dbReference>
<sequence length="124" mass="12929">MKDKWAGVVGALVIAGSASAAGDPEKGRAVFVEREQGHCVLCHSAPGVAAAGNVGPSLAGVGARYKPEEIRARVADITKINPAAAMPAFHRTTELQRVAPAYSGKPILTEKQLDDVVAWLTTLK</sequence>
<dbReference type="GO" id="GO:0009055">
    <property type="term" value="F:electron transfer activity"/>
    <property type="evidence" value="ECO:0007669"/>
    <property type="project" value="InterPro"/>
</dbReference>
<feature type="chain" id="PRO_5027001661" description="Cytochrome c domain-containing protein" evidence="5">
    <location>
        <begin position="21"/>
        <end position="124"/>
    </location>
</feature>
<dbReference type="InterPro" id="IPR009056">
    <property type="entry name" value="Cyt_c-like_dom"/>
</dbReference>
<proteinExistence type="predicted"/>
<dbReference type="Pfam" id="PF00034">
    <property type="entry name" value="Cytochrom_C"/>
    <property type="match status" value="1"/>
</dbReference>
<keyword evidence="8" id="KW-1185">Reference proteome</keyword>